<evidence type="ECO:0000256" key="1">
    <source>
        <dbReference type="SAM" id="Coils"/>
    </source>
</evidence>
<evidence type="ECO:0000313" key="3">
    <source>
        <dbReference type="EMBL" id="EAX97074.1"/>
    </source>
</evidence>
<dbReference type="AlphaFoldDB" id="A2FDC3"/>
<feature type="coiled-coil region" evidence="1">
    <location>
        <begin position="421"/>
        <end position="448"/>
    </location>
</feature>
<dbReference type="EMBL" id="DS113730">
    <property type="protein sequence ID" value="EAX97074.1"/>
    <property type="molecule type" value="Genomic_DNA"/>
</dbReference>
<dbReference type="InParanoid" id="A2FDC3"/>
<name>A2FDC3_TRIV3</name>
<reference evidence="3" key="1">
    <citation type="submission" date="2006-10" db="EMBL/GenBank/DDBJ databases">
        <authorList>
            <person name="Amadeo P."/>
            <person name="Zhao Q."/>
            <person name="Wortman J."/>
            <person name="Fraser-Liggett C."/>
            <person name="Carlton J."/>
        </authorList>
    </citation>
    <scope>NUCLEOTIDE SEQUENCE</scope>
    <source>
        <strain evidence="3">G3</strain>
    </source>
</reference>
<keyword evidence="2" id="KW-1133">Transmembrane helix</keyword>
<evidence type="ECO:0000313" key="4">
    <source>
        <dbReference type="Proteomes" id="UP000001542"/>
    </source>
</evidence>
<dbReference type="Proteomes" id="UP000001542">
    <property type="component" value="Unassembled WGS sequence"/>
</dbReference>
<sequence length="565" mass="66298">MPRHITNQLDHEKIADIFWHINEERFPDKSELTKISAQINQYFACIPLSGVTSKSKISLNSNAEYKFTSYNSLTKDSLTLRPKSINDIQDIYFVPIHFFTFLIIIICFVALPESAEKIYNNETLPYDENITDKILSVAKVTTDKSECVIYIVIDGVTLFIELLVYFVQIYIYYYVIPKLVEEFNDSDPISNEFIEDLARTYRICPWPHLERIKLTYSICIGHNVHNEILMEQLSYSQIANGELIIGNNSSDISIKPSTIMSQLTQINNHLSTSLNDISNLILKNQSRYQGILQSIANENAVFNQIMLNFTNLMFTNTNLYNVHRTIYDYNLRLQDQFQYLQRFNQPVRKYFPYICFLIQKLQTLTEIVTSYYNDYLNYTQQIYFYKNEGDLTVDIIGFIPIKGWQITLLSQALNDFIHGNRRFTIEDLKKLRNDLNILERELTNFNKMYLKRLDHLSSLEKFNRVNLIPLGEYIVHFFSNLMIEFAQFAAIDIFSDYTLLDLPNPVIPMAPRYNQTQAAIRRMTTILNDCQQAIFPEISELIKENIGLFNQIKYFQTNFENQLIL</sequence>
<reference evidence="3" key="2">
    <citation type="journal article" date="2007" name="Science">
        <title>Draft genome sequence of the sexually transmitted pathogen Trichomonas vaginalis.</title>
        <authorList>
            <person name="Carlton J.M."/>
            <person name="Hirt R.P."/>
            <person name="Silva J.C."/>
            <person name="Delcher A.L."/>
            <person name="Schatz M."/>
            <person name="Zhao Q."/>
            <person name="Wortman J.R."/>
            <person name="Bidwell S.L."/>
            <person name="Alsmark U.C.M."/>
            <person name="Besteiro S."/>
            <person name="Sicheritz-Ponten T."/>
            <person name="Noel C.J."/>
            <person name="Dacks J.B."/>
            <person name="Foster P.G."/>
            <person name="Simillion C."/>
            <person name="Van de Peer Y."/>
            <person name="Miranda-Saavedra D."/>
            <person name="Barton G.J."/>
            <person name="Westrop G.D."/>
            <person name="Mueller S."/>
            <person name="Dessi D."/>
            <person name="Fiori P.L."/>
            <person name="Ren Q."/>
            <person name="Paulsen I."/>
            <person name="Zhang H."/>
            <person name="Bastida-Corcuera F.D."/>
            <person name="Simoes-Barbosa A."/>
            <person name="Brown M.T."/>
            <person name="Hayes R.D."/>
            <person name="Mukherjee M."/>
            <person name="Okumura C.Y."/>
            <person name="Schneider R."/>
            <person name="Smith A.J."/>
            <person name="Vanacova S."/>
            <person name="Villalvazo M."/>
            <person name="Haas B.J."/>
            <person name="Pertea M."/>
            <person name="Feldblyum T.V."/>
            <person name="Utterback T.R."/>
            <person name="Shu C.L."/>
            <person name="Osoegawa K."/>
            <person name="de Jong P.J."/>
            <person name="Hrdy I."/>
            <person name="Horvathova L."/>
            <person name="Zubacova Z."/>
            <person name="Dolezal P."/>
            <person name="Malik S.B."/>
            <person name="Logsdon J.M. Jr."/>
            <person name="Henze K."/>
            <person name="Gupta A."/>
            <person name="Wang C.C."/>
            <person name="Dunne R.L."/>
            <person name="Upcroft J.A."/>
            <person name="Upcroft P."/>
            <person name="White O."/>
            <person name="Salzberg S.L."/>
            <person name="Tang P."/>
            <person name="Chiu C.-H."/>
            <person name="Lee Y.-S."/>
            <person name="Embley T.M."/>
            <person name="Coombs G.H."/>
            <person name="Mottram J.C."/>
            <person name="Tachezy J."/>
            <person name="Fraser-Liggett C.M."/>
            <person name="Johnson P.J."/>
        </authorList>
    </citation>
    <scope>NUCLEOTIDE SEQUENCE [LARGE SCALE GENOMIC DNA]</scope>
    <source>
        <strain evidence="3">G3</strain>
    </source>
</reference>
<feature type="transmembrane region" description="Helical" evidence="2">
    <location>
        <begin position="91"/>
        <end position="111"/>
    </location>
</feature>
<keyword evidence="2" id="KW-0472">Membrane</keyword>
<evidence type="ECO:0000256" key="2">
    <source>
        <dbReference type="SAM" id="Phobius"/>
    </source>
</evidence>
<protein>
    <submittedName>
        <fullName evidence="3">Uncharacterized protein</fullName>
    </submittedName>
</protein>
<organism evidence="3 4">
    <name type="scientific">Trichomonas vaginalis (strain ATCC PRA-98 / G3)</name>
    <dbReference type="NCBI Taxonomy" id="412133"/>
    <lineage>
        <taxon>Eukaryota</taxon>
        <taxon>Metamonada</taxon>
        <taxon>Parabasalia</taxon>
        <taxon>Trichomonadida</taxon>
        <taxon>Trichomonadidae</taxon>
        <taxon>Trichomonas</taxon>
    </lineage>
</organism>
<accession>A2FDC3</accession>
<feature type="transmembrane region" description="Helical" evidence="2">
    <location>
        <begin position="148"/>
        <end position="173"/>
    </location>
</feature>
<gene>
    <name evidence="3" type="ORF">TVAG_086130</name>
</gene>
<keyword evidence="1" id="KW-0175">Coiled coil</keyword>
<proteinExistence type="predicted"/>
<keyword evidence="4" id="KW-1185">Reference proteome</keyword>
<keyword evidence="2" id="KW-0812">Transmembrane</keyword>
<dbReference type="VEuPathDB" id="TrichDB:TVAG_086130"/>